<dbReference type="InterPro" id="IPR000488">
    <property type="entry name" value="Death_dom"/>
</dbReference>
<dbReference type="InterPro" id="IPR037936">
    <property type="entry name" value="UNC5A-D"/>
</dbReference>
<evidence type="ECO:0000313" key="4">
    <source>
        <dbReference type="Proteomes" id="UP000694865"/>
    </source>
</evidence>
<dbReference type="PANTHER" id="PTHR12582">
    <property type="entry name" value="NETRIN RECEPTOR UNC5"/>
    <property type="match status" value="1"/>
</dbReference>
<organism evidence="4 5">
    <name type="scientific">Saccoglossus kowalevskii</name>
    <name type="common">Acorn worm</name>
    <dbReference type="NCBI Taxonomy" id="10224"/>
    <lineage>
        <taxon>Eukaryota</taxon>
        <taxon>Metazoa</taxon>
        <taxon>Hemichordata</taxon>
        <taxon>Enteropneusta</taxon>
        <taxon>Harrimaniidae</taxon>
        <taxon>Saccoglossus</taxon>
    </lineage>
</organism>
<gene>
    <name evidence="5" type="primary">LOC100369564</name>
</gene>
<evidence type="ECO:0000256" key="1">
    <source>
        <dbReference type="SAM" id="MobiDB-lite"/>
    </source>
</evidence>
<dbReference type="InterPro" id="IPR000906">
    <property type="entry name" value="ZU5_dom"/>
</dbReference>
<evidence type="ECO:0000259" key="3">
    <source>
        <dbReference type="PROSITE" id="PS51145"/>
    </source>
</evidence>
<dbReference type="RefSeq" id="XP_006815775.1">
    <property type="nucleotide sequence ID" value="XM_006815712.1"/>
</dbReference>
<feature type="domain" description="Death" evidence="2">
    <location>
        <begin position="444"/>
        <end position="500"/>
    </location>
</feature>
<dbReference type="PROSITE" id="PS50017">
    <property type="entry name" value="DEATH_DOMAIN"/>
    <property type="match status" value="1"/>
</dbReference>
<dbReference type="PANTHER" id="PTHR12582:SF41">
    <property type="entry name" value="UNC5C-LIKE PROTEIN"/>
    <property type="match status" value="1"/>
</dbReference>
<dbReference type="Proteomes" id="UP000694865">
    <property type="component" value="Unplaced"/>
</dbReference>
<proteinExistence type="predicted"/>
<reference evidence="5" key="1">
    <citation type="submission" date="2025-08" db="UniProtKB">
        <authorList>
            <consortium name="RefSeq"/>
        </authorList>
    </citation>
    <scope>IDENTIFICATION</scope>
    <source>
        <tissue evidence="5">Testes</tissue>
    </source>
</reference>
<feature type="compositionally biased region" description="Basic and acidic residues" evidence="1">
    <location>
        <begin position="14"/>
        <end position="27"/>
    </location>
</feature>
<dbReference type="Pfam" id="PF00791">
    <property type="entry name" value="ZU5"/>
    <property type="match status" value="1"/>
</dbReference>
<dbReference type="Gene3D" id="1.10.533.10">
    <property type="entry name" value="Death Domain, Fas"/>
    <property type="match status" value="1"/>
</dbReference>
<name>A0ABM0M6Y4_SACKO</name>
<dbReference type="GeneID" id="100369564"/>
<keyword evidence="4" id="KW-1185">Reference proteome</keyword>
<feature type="domain" description="ZU5" evidence="3">
    <location>
        <begin position="83"/>
        <end position="235"/>
    </location>
</feature>
<dbReference type="SUPFAM" id="SSF47986">
    <property type="entry name" value="DEATH domain"/>
    <property type="match status" value="1"/>
</dbReference>
<dbReference type="Pfam" id="PF00531">
    <property type="entry name" value="Death"/>
    <property type="match status" value="1"/>
</dbReference>
<evidence type="ECO:0000313" key="5">
    <source>
        <dbReference type="RefSeq" id="XP_006815775.1"/>
    </source>
</evidence>
<feature type="region of interest" description="Disordered" evidence="1">
    <location>
        <begin position="1"/>
        <end position="27"/>
    </location>
</feature>
<protein>
    <submittedName>
        <fullName evidence="5">Uncharacterized protein LOC100369564</fullName>
    </submittedName>
</protein>
<dbReference type="Gene3D" id="2.60.220.30">
    <property type="match status" value="1"/>
</dbReference>
<evidence type="ECO:0000259" key="2">
    <source>
        <dbReference type="PROSITE" id="PS50017"/>
    </source>
</evidence>
<accession>A0ABM0M6Y4</accession>
<feature type="compositionally biased region" description="Polar residues" evidence="1">
    <location>
        <begin position="1"/>
        <end position="12"/>
    </location>
</feature>
<dbReference type="PROSITE" id="PS51145">
    <property type="entry name" value="ZU5"/>
    <property type="match status" value="1"/>
</dbReference>
<dbReference type="InterPro" id="IPR011029">
    <property type="entry name" value="DEATH-like_dom_sf"/>
</dbReference>
<dbReference type="CDD" id="cd01670">
    <property type="entry name" value="Death"/>
    <property type="match status" value="1"/>
</dbReference>
<sequence length="500" mass="56372">MDSRNPESQTLSGEEYRPHNLESPTDIHCHQSSMHALDIHASPGEFDKSSKITNVNEYITSDTRAPPVSLRKTNYGLDGVFDIVFDGEFDQDGGVLSHEDSDVYVIIPRGAIPVGIIQKVVVRVSLSHSFFRGSLETSHIPMTPVVECLAPGLDRFLKHVTVRLPHHVKMTGSNLKFKLHFSQSLPGNRMTWNSMTHTGQKEANNIVNEVHCTLDGKYVNVHTKHFTTFKCSCGKDVSLNLEAVAFGDHQVFDKQELAVKVYICYRTKDYLERLAVNEGKNQRSEYIPLNARHNAEPYEITCLGDRGAEDPWTSWKLNDHGGAYPAKQVMQLMDIVRHCSDGVSPHRRFVFVPSDDEWKTNFKVLFSVKQPSDEDVNHVPLNMKCGETRIKRITSSSSVGSLSSDLEFKTHEIRKISSKIKTISEMKNLLRILLEDADDLEPTMENIDHDYAPQGADEVKYQLLSLWKSRMGMKASVSDLTNALQECKLNSVAEKLESTV</sequence>